<dbReference type="Proteomes" id="UP001345827">
    <property type="component" value="Unassembled WGS sequence"/>
</dbReference>
<accession>A0AAV9QCE5</accession>
<feature type="domain" description="AMP-dependent synthetase/ligase" evidence="3">
    <location>
        <begin position="24"/>
        <end position="236"/>
    </location>
</feature>
<evidence type="ECO:0000259" key="3">
    <source>
        <dbReference type="Pfam" id="PF00501"/>
    </source>
</evidence>
<dbReference type="AlphaFoldDB" id="A0AAV9QCE5"/>
<evidence type="ECO:0000256" key="2">
    <source>
        <dbReference type="ARBA" id="ARBA00022598"/>
    </source>
</evidence>
<feature type="domain" description="AMP-binding enzyme C-terminal" evidence="4">
    <location>
        <begin position="384"/>
        <end position="466"/>
    </location>
</feature>
<evidence type="ECO:0000313" key="6">
    <source>
        <dbReference type="Proteomes" id="UP001345827"/>
    </source>
</evidence>
<organism evidence="5 6">
    <name type="scientific">Vermiconidia calcicola</name>
    <dbReference type="NCBI Taxonomy" id="1690605"/>
    <lineage>
        <taxon>Eukaryota</taxon>
        <taxon>Fungi</taxon>
        <taxon>Dikarya</taxon>
        <taxon>Ascomycota</taxon>
        <taxon>Pezizomycotina</taxon>
        <taxon>Dothideomycetes</taxon>
        <taxon>Dothideomycetidae</taxon>
        <taxon>Mycosphaerellales</taxon>
        <taxon>Extremaceae</taxon>
        <taxon>Vermiconidia</taxon>
    </lineage>
</organism>
<dbReference type="InterPro" id="IPR025110">
    <property type="entry name" value="AMP-bd_C"/>
</dbReference>
<proteinExistence type="inferred from homology"/>
<dbReference type="InterPro" id="IPR045851">
    <property type="entry name" value="AMP-bd_C_sf"/>
</dbReference>
<gene>
    <name evidence="5" type="ORF">LTR25_002614</name>
</gene>
<dbReference type="InterPro" id="IPR042099">
    <property type="entry name" value="ANL_N_sf"/>
</dbReference>
<dbReference type="PANTHER" id="PTHR24096">
    <property type="entry name" value="LONG-CHAIN-FATTY-ACID--COA LIGASE"/>
    <property type="match status" value="1"/>
</dbReference>
<sequence length="486" mass="53638">MAPIYSDLTVPLRPDRSITQFMLENVCHTDPRKVICEDTLTDKQTTYGGLRKDSFRVAHSLRFKYGLEANETVSIISRSCVDYILAAHGIWAAGGVVSSYVSLLCCSHDGHKSTINPSNTAEELAFAIKIVKPKMVIVDTSVKKKLDDAIRLAGATVKDFTIMTLLSRVPGHSHFPDDLLTTNDRIPAEAYVLDGQDASKRCAAVVLSSGTTGLPKAVMLSHHNLTAICEMLRYHNTDNWRGDMREVFFPPNVAAKLRQQFPGVSLCQTYGCTETSSCISQGGVRDKGAPLVATGTLLANIGIRFLDDQLQDVPVGRPGEVCVSCPTIMMGYKDNEQATRESMLEPGWYRTGDVGYLDPKGYLIIVDRIKDVIKYKGFQVSPTELEEIISQHPQVQDVGVTSTWDDSQATEVPRAFVVPRPDVPETDLPQLAQEIQALVADKAAGYKKIRGGVRFVDGLPKNPTGKLLRRQLRQQDVEGRKTWARM</sequence>
<dbReference type="GO" id="GO:0016405">
    <property type="term" value="F:CoA-ligase activity"/>
    <property type="evidence" value="ECO:0007669"/>
    <property type="project" value="TreeGrafter"/>
</dbReference>
<dbReference type="InterPro" id="IPR000873">
    <property type="entry name" value="AMP-dep_synth/lig_dom"/>
</dbReference>
<dbReference type="Pfam" id="PF13193">
    <property type="entry name" value="AMP-binding_C"/>
    <property type="match status" value="1"/>
</dbReference>
<dbReference type="Gene3D" id="3.40.50.12780">
    <property type="entry name" value="N-terminal domain of ligase-like"/>
    <property type="match status" value="2"/>
</dbReference>
<dbReference type="PANTHER" id="PTHR24096:SF149">
    <property type="entry name" value="AMP-BINDING DOMAIN-CONTAINING PROTEIN-RELATED"/>
    <property type="match status" value="1"/>
</dbReference>
<evidence type="ECO:0000256" key="1">
    <source>
        <dbReference type="ARBA" id="ARBA00006432"/>
    </source>
</evidence>
<protein>
    <submittedName>
        <fullName evidence="5">Uncharacterized protein</fullName>
    </submittedName>
</protein>
<dbReference type="PROSITE" id="PS00455">
    <property type="entry name" value="AMP_BINDING"/>
    <property type="match status" value="1"/>
</dbReference>
<comment type="similarity">
    <text evidence="1">Belongs to the ATP-dependent AMP-binding enzyme family.</text>
</comment>
<dbReference type="SUPFAM" id="SSF56801">
    <property type="entry name" value="Acetyl-CoA synthetase-like"/>
    <property type="match status" value="1"/>
</dbReference>
<name>A0AAV9QCE5_9PEZI</name>
<keyword evidence="2" id="KW-0436">Ligase</keyword>
<comment type="caution">
    <text evidence="5">The sequence shown here is derived from an EMBL/GenBank/DDBJ whole genome shotgun (WGS) entry which is preliminary data.</text>
</comment>
<feature type="domain" description="AMP-dependent synthetase/ligase" evidence="3">
    <location>
        <begin position="250"/>
        <end position="332"/>
    </location>
</feature>
<evidence type="ECO:0000313" key="5">
    <source>
        <dbReference type="EMBL" id="KAK5540837.1"/>
    </source>
</evidence>
<evidence type="ECO:0000259" key="4">
    <source>
        <dbReference type="Pfam" id="PF13193"/>
    </source>
</evidence>
<dbReference type="Gene3D" id="3.30.300.30">
    <property type="match status" value="1"/>
</dbReference>
<reference evidence="5 6" key="1">
    <citation type="submission" date="2023-06" db="EMBL/GenBank/DDBJ databases">
        <title>Black Yeasts Isolated from many extreme environments.</title>
        <authorList>
            <person name="Coleine C."/>
            <person name="Stajich J.E."/>
            <person name="Selbmann L."/>
        </authorList>
    </citation>
    <scope>NUCLEOTIDE SEQUENCE [LARGE SCALE GENOMIC DNA]</scope>
    <source>
        <strain evidence="5 6">CCFEE 5887</strain>
    </source>
</reference>
<keyword evidence="6" id="KW-1185">Reference proteome</keyword>
<dbReference type="InterPro" id="IPR020845">
    <property type="entry name" value="AMP-binding_CS"/>
</dbReference>
<dbReference type="Pfam" id="PF00501">
    <property type="entry name" value="AMP-binding"/>
    <property type="match status" value="2"/>
</dbReference>
<dbReference type="EMBL" id="JAXLQG010000004">
    <property type="protein sequence ID" value="KAK5540837.1"/>
    <property type="molecule type" value="Genomic_DNA"/>
</dbReference>